<dbReference type="Pfam" id="PF10844">
    <property type="entry name" value="DUF2577"/>
    <property type="match status" value="1"/>
</dbReference>
<organism evidence="1 2">
    <name type="scientific">Desulforamulus aquiferis</name>
    <dbReference type="NCBI Taxonomy" id="1397668"/>
    <lineage>
        <taxon>Bacteria</taxon>
        <taxon>Bacillati</taxon>
        <taxon>Bacillota</taxon>
        <taxon>Clostridia</taxon>
        <taxon>Eubacteriales</taxon>
        <taxon>Peptococcaceae</taxon>
        <taxon>Desulforamulus</taxon>
    </lineage>
</organism>
<comment type="caution">
    <text evidence="1">The sequence shown here is derived from an EMBL/GenBank/DDBJ whole genome shotgun (WGS) entry which is preliminary data.</text>
</comment>
<dbReference type="Proteomes" id="UP001172911">
    <property type="component" value="Unassembled WGS sequence"/>
</dbReference>
<evidence type="ECO:0000313" key="1">
    <source>
        <dbReference type="EMBL" id="MDO7787517.1"/>
    </source>
</evidence>
<name>A0AAW7ZCU8_9FIRM</name>
<dbReference type="InterPro" id="IPR022555">
    <property type="entry name" value="DUF2577"/>
</dbReference>
<sequence>MSNPFNQLASLLDRRISKQSSQLVSGVPCELATVTSSGIKLDTFKHEIQDYLLADWFAKLSIPSFEATGTQTGHIGTTNFQFNPIAVEGVHIEIKPNLKPGDRVLVIPVNGGQDVVVICKVVS</sequence>
<protein>
    <submittedName>
        <fullName evidence="1">Uncharacterized protein</fullName>
    </submittedName>
</protein>
<keyword evidence="2" id="KW-1185">Reference proteome</keyword>
<dbReference type="AlphaFoldDB" id="A0AAW7ZCU8"/>
<reference evidence="1" key="2">
    <citation type="submission" date="2023-03" db="EMBL/GenBank/DDBJ databases">
        <authorList>
            <person name="Zhang Z."/>
        </authorList>
    </citation>
    <scope>NUCLEOTIDE SEQUENCE</scope>
    <source>
        <strain evidence="1">DSA</strain>
    </source>
</reference>
<proteinExistence type="predicted"/>
<reference evidence="1" key="1">
    <citation type="journal article" date="2023" name="J. Hazard. Mater.">
        <title>Anaerobic biodegradation of pyrene and benzo[a]pyrene by a new sulfate-reducing Desulforamulus aquiferis strain DSA.</title>
        <authorList>
            <person name="Zhang Z."/>
            <person name="Sun J."/>
            <person name="Gong X."/>
            <person name="Wang C."/>
            <person name="Wang H."/>
        </authorList>
    </citation>
    <scope>NUCLEOTIDE SEQUENCE</scope>
    <source>
        <strain evidence="1">DSA</strain>
    </source>
</reference>
<evidence type="ECO:0000313" key="2">
    <source>
        <dbReference type="Proteomes" id="UP001172911"/>
    </source>
</evidence>
<gene>
    <name evidence="1" type="ORF">P6N53_09825</name>
</gene>
<dbReference type="RefSeq" id="WP_304542663.1">
    <property type="nucleotide sequence ID" value="NZ_JARPTC010000014.1"/>
</dbReference>
<accession>A0AAW7ZCU8</accession>
<dbReference type="EMBL" id="JARPTC010000014">
    <property type="protein sequence ID" value="MDO7787517.1"/>
    <property type="molecule type" value="Genomic_DNA"/>
</dbReference>